<dbReference type="AlphaFoldDB" id="A0A376U3E8"/>
<dbReference type="Pfam" id="PF03797">
    <property type="entry name" value="Autotransporter"/>
    <property type="match status" value="1"/>
</dbReference>
<organism evidence="2 3">
    <name type="scientific">Escherichia coli</name>
    <dbReference type="NCBI Taxonomy" id="562"/>
    <lineage>
        <taxon>Bacteria</taxon>
        <taxon>Pseudomonadati</taxon>
        <taxon>Pseudomonadota</taxon>
        <taxon>Gammaproteobacteria</taxon>
        <taxon>Enterobacterales</taxon>
        <taxon>Enterobacteriaceae</taxon>
        <taxon>Escherichia</taxon>
    </lineage>
</organism>
<dbReference type="NCBIfam" id="TIGR01414">
    <property type="entry name" value="autotrans_barl"/>
    <property type="match status" value="1"/>
</dbReference>
<reference evidence="2 3" key="1">
    <citation type="submission" date="2018-06" db="EMBL/GenBank/DDBJ databases">
        <authorList>
            <consortium name="Pathogen Informatics"/>
            <person name="Doyle S."/>
        </authorList>
    </citation>
    <scope>NUCLEOTIDE SEQUENCE [LARGE SCALE GENOMIC DNA]</scope>
    <source>
        <strain evidence="2 3">NCTC8622</strain>
    </source>
</reference>
<dbReference type="InterPro" id="IPR050909">
    <property type="entry name" value="Bact_Autotransporter_VF"/>
</dbReference>
<proteinExistence type="predicted"/>
<dbReference type="EMBL" id="UGCP01000002">
    <property type="protein sequence ID" value="STI83845.1"/>
    <property type="molecule type" value="Genomic_DNA"/>
</dbReference>
<dbReference type="InterPro" id="IPR005546">
    <property type="entry name" value="Autotransporte_beta"/>
</dbReference>
<name>A0A376U3E8_ECOLX</name>
<dbReference type="PANTHER" id="PTHR12338:SF5">
    <property type="entry name" value="ANTIGEN 43-RELATED"/>
    <property type="match status" value="1"/>
</dbReference>
<dbReference type="SUPFAM" id="SSF103515">
    <property type="entry name" value="Autotransporter"/>
    <property type="match status" value="1"/>
</dbReference>
<accession>A0A376U3E8</accession>
<feature type="domain" description="Autotransporter" evidence="1">
    <location>
        <begin position="1"/>
        <end position="136"/>
    </location>
</feature>
<gene>
    <name evidence="2" type="primary">icsA_2</name>
    <name evidence="2" type="ORF">NCTC8622_02886</name>
</gene>
<dbReference type="GO" id="GO:0019867">
    <property type="term" value="C:outer membrane"/>
    <property type="evidence" value="ECO:0007669"/>
    <property type="project" value="InterPro"/>
</dbReference>
<evidence type="ECO:0000313" key="3">
    <source>
        <dbReference type="Proteomes" id="UP000254079"/>
    </source>
</evidence>
<evidence type="ECO:0000313" key="2">
    <source>
        <dbReference type="EMBL" id="STI83845.1"/>
    </source>
</evidence>
<dbReference type="PROSITE" id="PS51208">
    <property type="entry name" value="AUTOTRANSPORTER"/>
    <property type="match status" value="1"/>
</dbReference>
<dbReference type="Gene3D" id="2.40.128.130">
    <property type="entry name" value="Autotransporter beta-domain"/>
    <property type="match status" value="1"/>
</dbReference>
<dbReference type="InterPro" id="IPR036709">
    <property type="entry name" value="Autotransporte_beta_dom_sf"/>
</dbReference>
<sequence>MNGMFSPQAQVTWMGVKAISTAKATEPLVHSNGDGNVQTRLGVKTWLKSHHKMDDGKSREFQPFVEVNWLHNSKDFSTSMDGVSVTQDGARNIAEIKTGVEGQLNANLNVWGNVGVQVADRGYNDTSAMVGIKWQF</sequence>
<dbReference type="PANTHER" id="PTHR12338">
    <property type="entry name" value="AUTOTRANSPORTER"/>
    <property type="match status" value="1"/>
</dbReference>
<evidence type="ECO:0000259" key="1">
    <source>
        <dbReference type="PROSITE" id="PS51208"/>
    </source>
</evidence>
<dbReference type="InterPro" id="IPR006315">
    <property type="entry name" value="OM_autotransptr_brl_dom"/>
</dbReference>
<dbReference type="Proteomes" id="UP000254079">
    <property type="component" value="Unassembled WGS sequence"/>
</dbReference>
<protein>
    <submittedName>
        <fullName evidence="2">Autotransporter</fullName>
    </submittedName>
</protein>